<evidence type="ECO:0000256" key="12">
    <source>
        <dbReference type="ARBA" id="ARBA00023170"/>
    </source>
</evidence>
<dbReference type="InterPro" id="IPR012910">
    <property type="entry name" value="Plug_dom"/>
</dbReference>
<dbReference type="PANTHER" id="PTHR32552:SF68">
    <property type="entry name" value="FERRICHROME OUTER MEMBRANE TRANSPORTER_PHAGE RECEPTOR"/>
    <property type="match status" value="1"/>
</dbReference>
<dbReference type="EMBL" id="FLUM01000003">
    <property type="protein sequence ID" value="SBW06654.1"/>
    <property type="molecule type" value="Genomic_DNA"/>
</dbReference>
<dbReference type="GO" id="GO:0009279">
    <property type="term" value="C:cell outer membrane"/>
    <property type="evidence" value="ECO:0007669"/>
    <property type="project" value="UniProtKB-SubCell"/>
</dbReference>
<name>A0A212K4K5_9BACT</name>
<dbReference type="GO" id="GO:0015891">
    <property type="term" value="P:siderophore transport"/>
    <property type="evidence" value="ECO:0007669"/>
    <property type="project" value="InterPro"/>
</dbReference>
<keyword evidence="3 14" id="KW-0813">Transport</keyword>
<keyword evidence="12" id="KW-0675">Receptor</keyword>
<evidence type="ECO:0000256" key="14">
    <source>
        <dbReference type="PROSITE-ProRule" id="PRU01360"/>
    </source>
</evidence>
<dbReference type="Pfam" id="PF13715">
    <property type="entry name" value="CarbopepD_reg_2"/>
    <property type="match status" value="1"/>
</dbReference>
<feature type="domain" description="TonB-dependent receptor plug" evidence="18">
    <location>
        <begin position="135"/>
        <end position="229"/>
    </location>
</feature>
<protein>
    <recommendedName>
        <fullName evidence="20">TonB-dependent siderophore receptor</fullName>
    </recommendedName>
</protein>
<keyword evidence="10 15" id="KW-0798">TonB box</keyword>
<evidence type="ECO:0000256" key="11">
    <source>
        <dbReference type="ARBA" id="ARBA00023136"/>
    </source>
</evidence>
<evidence type="ECO:0000256" key="16">
    <source>
        <dbReference type="SAM" id="SignalP"/>
    </source>
</evidence>
<evidence type="ECO:0000256" key="1">
    <source>
        <dbReference type="ARBA" id="ARBA00004571"/>
    </source>
</evidence>
<evidence type="ECO:0000256" key="3">
    <source>
        <dbReference type="ARBA" id="ARBA00022448"/>
    </source>
</evidence>
<evidence type="ECO:0000313" key="19">
    <source>
        <dbReference type="EMBL" id="SBW06654.1"/>
    </source>
</evidence>
<evidence type="ECO:0000256" key="15">
    <source>
        <dbReference type="RuleBase" id="RU003357"/>
    </source>
</evidence>
<organism evidence="19">
    <name type="scientific">uncultured Dysgonomonas sp</name>
    <dbReference type="NCBI Taxonomy" id="206096"/>
    <lineage>
        <taxon>Bacteria</taxon>
        <taxon>Pseudomonadati</taxon>
        <taxon>Bacteroidota</taxon>
        <taxon>Bacteroidia</taxon>
        <taxon>Bacteroidales</taxon>
        <taxon>Dysgonomonadaceae</taxon>
        <taxon>Dysgonomonas</taxon>
        <taxon>environmental samples</taxon>
    </lineage>
</organism>
<evidence type="ECO:0000256" key="4">
    <source>
        <dbReference type="ARBA" id="ARBA00022452"/>
    </source>
</evidence>
<keyword evidence="13 14" id="KW-0998">Cell outer membrane</keyword>
<keyword evidence="7 16" id="KW-0732">Signal</keyword>
<dbReference type="GO" id="GO:0038023">
    <property type="term" value="F:signaling receptor activity"/>
    <property type="evidence" value="ECO:0007669"/>
    <property type="project" value="InterPro"/>
</dbReference>
<comment type="subcellular location">
    <subcellularLocation>
        <location evidence="1 14">Cell outer membrane</location>
        <topology evidence="1 14">Multi-pass membrane protein</topology>
    </subcellularLocation>
</comment>
<evidence type="ECO:0000256" key="6">
    <source>
        <dbReference type="ARBA" id="ARBA00022692"/>
    </source>
</evidence>
<keyword evidence="4 14" id="KW-1134">Transmembrane beta strand</keyword>
<evidence type="ECO:0000256" key="7">
    <source>
        <dbReference type="ARBA" id="ARBA00022729"/>
    </source>
</evidence>
<evidence type="ECO:0000256" key="13">
    <source>
        <dbReference type="ARBA" id="ARBA00023237"/>
    </source>
</evidence>
<evidence type="ECO:0000256" key="5">
    <source>
        <dbReference type="ARBA" id="ARBA00022496"/>
    </source>
</evidence>
<dbReference type="PROSITE" id="PS52016">
    <property type="entry name" value="TONB_DEPENDENT_REC_3"/>
    <property type="match status" value="1"/>
</dbReference>
<reference evidence="19" key="1">
    <citation type="submission" date="2016-04" db="EMBL/GenBank/DDBJ databases">
        <authorList>
            <person name="Evans L.H."/>
            <person name="Alamgir A."/>
            <person name="Owens N."/>
            <person name="Weber N.D."/>
            <person name="Virtaneva K."/>
            <person name="Barbian K."/>
            <person name="Babar A."/>
            <person name="Rosenke K."/>
        </authorList>
    </citation>
    <scope>NUCLEOTIDE SEQUENCE</scope>
    <source>
        <strain evidence="19">86-1</strain>
    </source>
</reference>
<evidence type="ECO:0000259" key="17">
    <source>
        <dbReference type="Pfam" id="PF00593"/>
    </source>
</evidence>
<sequence length="793" mass="87301">MKTLRFCFMVMLFITSISIHAQNIRSTVSGTVVSPDKIPLENVSVSIEGTHYGALSDENGKFRFSGPIGQYMLVVSSLDHKPYKSAVNLKRGENTFNIVLTEKAHELTEVVVEAAVNRFSNKESEYIARLPLKNLENPQVYSAIGKDLIKEQIIVNFDDALKNSSGIDKLWSSTGRGGDGAAYFSLRGFAVQPTMVNGLGGQTNGGLDPANIERIEVLKGPSGTLFGSSLVSFGGLINIVTKKPFENFAGDISYTMGSYGLSRIAADINTPIDKDKKLLLRTSAAYQTENSFQDAGFKKSVFLAPSLLYKASDRLSFTVNTEFYTSESTNPLMVFLNRSRELEYKTPDELGMDYKRSFTSNDITIKTPTTKLFGMMEYKLSDKWTSQTSVSYSNRQSKGLYSYVMFLQPLRDDTLSRYVGSQNTTGTTVDIQQNFIGDFKIGNMRNRLVVGFDYFNSKSKGSSNYILFDKISSTGADPNYTNLSEAAVNAKLSGSTPSKSNSNANTYSVYFSDVLNVTDRLLLMASLRLDYFDDKGYYDVSSGETSGDYNQTAFSPKFGAVYQILPEKLSIFANYMNGFENVGSSVQPDGSVRTFKPKQANQIEGGIKTSLFDGKLVGTASYYDIYVTNVTRPDPDQVGFTIQNGDVYSRGVEFDLTVNPIAGLSIIAGYSYNESVNKKTSPSVDGRREISAGPRNLVNGWVSYTIQNGAAKGLGFGFGGNYASENAITNTAETGRFVIPAYTILNATAFYATGAFRFGLKVDNLTDKKYWKGWSTVEPQKLRQVIGNISFHF</sequence>
<dbReference type="SUPFAM" id="SSF56935">
    <property type="entry name" value="Porins"/>
    <property type="match status" value="1"/>
</dbReference>
<keyword evidence="8" id="KW-0408">Iron</keyword>
<dbReference type="Pfam" id="PF07715">
    <property type="entry name" value="Plug"/>
    <property type="match status" value="1"/>
</dbReference>
<keyword evidence="6 14" id="KW-0812">Transmembrane</keyword>
<dbReference type="PANTHER" id="PTHR32552">
    <property type="entry name" value="FERRICHROME IRON RECEPTOR-RELATED"/>
    <property type="match status" value="1"/>
</dbReference>
<accession>A0A212K4K5</accession>
<keyword evidence="5" id="KW-0410">Iron transport</keyword>
<dbReference type="AlphaFoldDB" id="A0A212K4K5"/>
<dbReference type="InterPro" id="IPR036942">
    <property type="entry name" value="Beta-barrel_TonB_sf"/>
</dbReference>
<dbReference type="InterPro" id="IPR039426">
    <property type="entry name" value="TonB-dep_rcpt-like"/>
</dbReference>
<dbReference type="SUPFAM" id="SSF49464">
    <property type="entry name" value="Carboxypeptidase regulatory domain-like"/>
    <property type="match status" value="1"/>
</dbReference>
<dbReference type="InterPro" id="IPR037066">
    <property type="entry name" value="Plug_dom_sf"/>
</dbReference>
<dbReference type="Gene3D" id="2.60.40.1120">
    <property type="entry name" value="Carboxypeptidase-like, regulatory domain"/>
    <property type="match status" value="1"/>
</dbReference>
<dbReference type="Gene3D" id="2.170.130.10">
    <property type="entry name" value="TonB-dependent receptor, plug domain"/>
    <property type="match status" value="1"/>
</dbReference>
<dbReference type="NCBIfam" id="TIGR01783">
    <property type="entry name" value="TonB-siderophor"/>
    <property type="match status" value="1"/>
</dbReference>
<feature type="domain" description="TonB-dependent receptor-like beta-barrel" evidence="17">
    <location>
        <begin position="358"/>
        <end position="765"/>
    </location>
</feature>
<keyword evidence="11 14" id="KW-0472">Membrane</keyword>
<dbReference type="GO" id="GO:0015344">
    <property type="term" value="F:siderophore uptake transmembrane transporter activity"/>
    <property type="evidence" value="ECO:0007669"/>
    <property type="project" value="TreeGrafter"/>
</dbReference>
<dbReference type="InterPro" id="IPR000531">
    <property type="entry name" value="Beta-barrel_TonB"/>
</dbReference>
<evidence type="ECO:0000256" key="9">
    <source>
        <dbReference type="ARBA" id="ARBA00023065"/>
    </source>
</evidence>
<evidence type="ECO:0000256" key="10">
    <source>
        <dbReference type="ARBA" id="ARBA00023077"/>
    </source>
</evidence>
<feature type="signal peptide" evidence="16">
    <location>
        <begin position="1"/>
        <end position="21"/>
    </location>
</feature>
<evidence type="ECO:0000256" key="8">
    <source>
        <dbReference type="ARBA" id="ARBA00023004"/>
    </source>
</evidence>
<feature type="chain" id="PRO_5012307141" description="TonB-dependent siderophore receptor" evidence="16">
    <location>
        <begin position="22"/>
        <end position="793"/>
    </location>
</feature>
<evidence type="ECO:0000259" key="18">
    <source>
        <dbReference type="Pfam" id="PF07715"/>
    </source>
</evidence>
<gene>
    <name evidence="19" type="ORF">KL86DYS1_31432</name>
</gene>
<keyword evidence="9" id="KW-0406">Ion transport</keyword>
<evidence type="ECO:0008006" key="20">
    <source>
        <dbReference type="Google" id="ProtNLM"/>
    </source>
</evidence>
<dbReference type="Gene3D" id="2.40.170.20">
    <property type="entry name" value="TonB-dependent receptor, beta-barrel domain"/>
    <property type="match status" value="1"/>
</dbReference>
<dbReference type="Pfam" id="PF00593">
    <property type="entry name" value="TonB_dep_Rec_b-barrel"/>
    <property type="match status" value="1"/>
</dbReference>
<proteinExistence type="inferred from homology"/>
<comment type="similarity">
    <text evidence="2 14 15">Belongs to the TonB-dependent receptor family.</text>
</comment>
<evidence type="ECO:0000256" key="2">
    <source>
        <dbReference type="ARBA" id="ARBA00009810"/>
    </source>
</evidence>
<dbReference type="RefSeq" id="WP_296944207.1">
    <property type="nucleotide sequence ID" value="NZ_LT599032.1"/>
</dbReference>
<dbReference type="CDD" id="cd01347">
    <property type="entry name" value="ligand_gated_channel"/>
    <property type="match status" value="1"/>
</dbReference>
<dbReference type="InterPro" id="IPR008969">
    <property type="entry name" value="CarboxyPept-like_regulatory"/>
</dbReference>
<dbReference type="InterPro" id="IPR010105">
    <property type="entry name" value="TonB_sidphr_rcpt"/>
</dbReference>